<dbReference type="InterPro" id="IPR020847">
    <property type="entry name" value="AP_endonuclease_F1_BS"/>
</dbReference>
<evidence type="ECO:0000259" key="3">
    <source>
        <dbReference type="PROSITE" id="PS50878"/>
    </source>
</evidence>
<dbReference type="SUPFAM" id="SSF52418">
    <property type="entry name" value="Nucleoside phosphorylase/phosphoribosyltransferase catalytic domain"/>
    <property type="match status" value="1"/>
</dbReference>
<dbReference type="Pfam" id="PF00078">
    <property type="entry name" value="RVT_1"/>
    <property type="match status" value="1"/>
</dbReference>
<dbReference type="InterPro" id="IPR043502">
    <property type="entry name" value="DNA/RNA_pol_sf"/>
</dbReference>
<dbReference type="PROSITE" id="PS00726">
    <property type="entry name" value="AP_NUCLEASE_F1_1"/>
    <property type="match status" value="1"/>
</dbReference>
<protein>
    <recommendedName>
        <fullName evidence="3">Reverse transcriptase domain-containing protein</fullName>
    </recommendedName>
</protein>
<keyword evidence="1" id="KW-0328">Glycosyltransferase</keyword>
<dbReference type="PANTHER" id="PTHR11922">
    <property type="entry name" value="GMP SYNTHASE-RELATED"/>
    <property type="match status" value="1"/>
</dbReference>
<dbReference type="GO" id="GO:0006281">
    <property type="term" value="P:DNA repair"/>
    <property type="evidence" value="ECO:0007669"/>
    <property type="project" value="InterPro"/>
</dbReference>
<dbReference type="Gene3D" id="3.40.1030.10">
    <property type="entry name" value="Nucleoside phosphorylase/phosphoribosyltransferase catalytic domain"/>
    <property type="match status" value="1"/>
</dbReference>
<keyword evidence="5" id="KW-1185">Reference proteome</keyword>
<dbReference type="GO" id="GO:0003921">
    <property type="term" value="F:GMP synthase activity"/>
    <property type="evidence" value="ECO:0007669"/>
    <property type="project" value="TreeGrafter"/>
</dbReference>
<name>A0AAF0QK77_SOLVR</name>
<sequence>MYFKVSGHSPNPAIDLSLRSHQLDNLAHPSIEVEHINLALFFVNFDMKALLYPVDPLISPLPITTKTRVFSNPQIRIPINRVGNRCCIAIKAVLDSELRHQEPDIKNPALSTSYRNSEFPKPNQTVFDAQTKVCTGPTQTKPLNEEQALKVLDTILRSAKGELKDEEPVSKAQLGAFFTAMTIRANAFPEPTQWSEGERHAMDHYWPQLIRVLPKDVIFIADPEDSIMGIGSSIGPKFVGNSTTEMRLVGALREVLAGGHLGYEEVQGVLKDILPLKVEEMGLSSVSESLLSAFMIGQRMNRETDRELKAYCLAFDDELGPAPVADVNSLTHYGEPYDGNTRYFRSTLFVAAVRSCYGESCLLHGVDWMPPKGGITEEQMLMFMGANTHLTPSQAKMLLEDDEVGFAYVSQREARPSLYSLIGLREHIKKRPPLATAEKVQQIVRARGKEAIVAGFYHGGYEEPLLMLMRRRGVHAGLVVKGEEGALSMTTRLRSANASKGLPVNYCSGFRSVNLAPACAVDDVAGVSRESFNIEVNASDYGFASTDTPRTDRSKEKEIQATQVTQNAESSTDQCTNKEVVEIADMQIKEKANMEERVEELPGESNLPVEECAHETTTEERIQQKRALIRNIMKEWKADIVCLQETKVNGDITEAVREIWENKWVDYVQLEASGTRGGIVIMWDKRDWTGRSRTTWLREGDRNTSSFHKTANIHRRFNTIDKLNVDGVLTEDPGEVKKAIVSYYERLYSETEEWRPHLQMENCPRISDEENLLLMAPFEPQEILNSIKACAGDKAPSPDGYSMEFFKQCWEIIRVDLIAAIQNFHEKDSRQGSKKPGIVCKLDIQKAYDHLNWNLLLQLLEKMGFGNRWIKWISQCISTVRFSVIINRVPNGFFPSQRGLRQGDPLSPFLFILAMEGMSYLLNKARGKGWIRGFQMGKENSLEVTHLQYADDTLKFCEALEEQVLILRVILIIFEAVSGLHINWGKSFIDPINTVDEIDILASRLGGKVGEMPTTYLGMPLAAKSTSIGISNGVVEKCTRRLTNWKSRFSLGVAD</sequence>
<evidence type="ECO:0000313" key="4">
    <source>
        <dbReference type="EMBL" id="WMV24628.1"/>
    </source>
</evidence>
<dbReference type="GO" id="GO:0016757">
    <property type="term" value="F:glycosyltransferase activity"/>
    <property type="evidence" value="ECO:0007669"/>
    <property type="project" value="UniProtKB-KW"/>
</dbReference>
<keyword evidence="2" id="KW-0808">Transferase</keyword>
<reference evidence="4" key="1">
    <citation type="submission" date="2023-08" db="EMBL/GenBank/DDBJ databases">
        <title>A de novo genome assembly of Solanum verrucosum Schlechtendal, a Mexican diploid species geographically isolated from the other diploid A-genome species in potato relatives.</title>
        <authorList>
            <person name="Hosaka K."/>
        </authorList>
    </citation>
    <scope>NUCLEOTIDE SEQUENCE</scope>
    <source>
        <tissue evidence="4">Young leaves</tissue>
    </source>
</reference>
<dbReference type="Gene3D" id="3.60.10.10">
    <property type="entry name" value="Endonuclease/exonuclease/phosphatase"/>
    <property type="match status" value="1"/>
</dbReference>
<evidence type="ECO:0000256" key="2">
    <source>
        <dbReference type="ARBA" id="ARBA00022679"/>
    </source>
</evidence>
<dbReference type="GO" id="GO:0004519">
    <property type="term" value="F:endonuclease activity"/>
    <property type="evidence" value="ECO:0007669"/>
    <property type="project" value="InterPro"/>
</dbReference>
<evidence type="ECO:0000313" key="5">
    <source>
        <dbReference type="Proteomes" id="UP001234989"/>
    </source>
</evidence>
<accession>A0AAF0QK77</accession>
<dbReference type="InterPro" id="IPR035902">
    <property type="entry name" value="Nuc_phospho_transferase"/>
</dbReference>
<dbReference type="PANTHER" id="PTHR11922:SF1">
    <property type="entry name" value="ANTHRANILATE PHOSPHORIBOSYLTRANSFERASE"/>
    <property type="match status" value="1"/>
</dbReference>
<evidence type="ECO:0000256" key="1">
    <source>
        <dbReference type="ARBA" id="ARBA00022676"/>
    </source>
</evidence>
<proteinExistence type="predicted"/>
<feature type="domain" description="Reverse transcriptase" evidence="3">
    <location>
        <begin position="701"/>
        <end position="1021"/>
    </location>
</feature>
<dbReference type="GO" id="GO:0005829">
    <property type="term" value="C:cytosol"/>
    <property type="evidence" value="ECO:0007669"/>
    <property type="project" value="TreeGrafter"/>
</dbReference>
<dbReference type="AlphaFoldDB" id="A0AAF0QK77"/>
<dbReference type="SUPFAM" id="SSF56672">
    <property type="entry name" value="DNA/RNA polymerases"/>
    <property type="match status" value="1"/>
</dbReference>
<dbReference type="Proteomes" id="UP001234989">
    <property type="component" value="Chromosome 4"/>
</dbReference>
<organism evidence="4 5">
    <name type="scientific">Solanum verrucosum</name>
    <dbReference type="NCBI Taxonomy" id="315347"/>
    <lineage>
        <taxon>Eukaryota</taxon>
        <taxon>Viridiplantae</taxon>
        <taxon>Streptophyta</taxon>
        <taxon>Embryophyta</taxon>
        <taxon>Tracheophyta</taxon>
        <taxon>Spermatophyta</taxon>
        <taxon>Magnoliopsida</taxon>
        <taxon>eudicotyledons</taxon>
        <taxon>Gunneridae</taxon>
        <taxon>Pentapetalae</taxon>
        <taxon>asterids</taxon>
        <taxon>lamiids</taxon>
        <taxon>Solanales</taxon>
        <taxon>Solanaceae</taxon>
        <taxon>Solanoideae</taxon>
        <taxon>Solaneae</taxon>
        <taxon>Solanum</taxon>
    </lineage>
</organism>
<dbReference type="SUPFAM" id="SSF56219">
    <property type="entry name" value="DNase I-like"/>
    <property type="match status" value="1"/>
</dbReference>
<dbReference type="InterPro" id="IPR036691">
    <property type="entry name" value="Endo/exonu/phosph_ase_sf"/>
</dbReference>
<dbReference type="EMBL" id="CP133615">
    <property type="protein sequence ID" value="WMV24628.1"/>
    <property type="molecule type" value="Genomic_DNA"/>
</dbReference>
<dbReference type="GO" id="GO:0003677">
    <property type="term" value="F:DNA binding"/>
    <property type="evidence" value="ECO:0007669"/>
    <property type="project" value="InterPro"/>
</dbReference>
<gene>
    <name evidence="4" type="ORF">MTR67_018013</name>
</gene>
<dbReference type="InterPro" id="IPR000477">
    <property type="entry name" value="RT_dom"/>
</dbReference>
<dbReference type="PROSITE" id="PS50878">
    <property type="entry name" value="RT_POL"/>
    <property type="match status" value="1"/>
</dbReference>